<evidence type="ECO:0000313" key="2">
    <source>
        <dbReference type="Proteomes" id="UP001150581"/>
    </source>
</evidence>
<organism evidence="1 2">
    <name type="scientific">Kickxella alabastrina</name>
    <dbReference type="NCBI Taxonomy" id="61397"/>
    <lineage>
        <taxon>Eukaryota</taxon>
        <taxon>Fungi</taxon>
        <taxon>Fungi incertae sedis</taxon>
        <taxon>Zoopagomycota</taxon>
        <taxon>Kickxellomycotina</taxon>
        <taxon>Kickxellomycetes</taxon>
        <taxon>Kickxellales</taxon>
        <taxon>Kickxellaceae</taxon>
        <taxon>Kickxella</taxon>
    </lineage>
</organism>
<reference evidence="1" key="1">
    <citation type="submission" date="2022-07" db="EMBL/GenBank/DDBJ databases">
        <title>Phylogenomic reconstructions and comparative analyses of Kickxellomycotina fungi.</title>
        <authorList>
            <person name="Reynolds N.K."/>
            <person name="Stajich J.E."/>
            <person name="Barry K."/>
            <person name="Grigoriev I.V."/>
            <person name="Crous P."/>
            <person name="Smith M.E."/>
        </authorList>
    </citation>
    <scope>NUCLEOTIDE SEQUENCE</scope>
    <source>
        <strain evidence="1">Benny 63K</strain>
    </source>
</reference>
<sequence length="1376" mass="146319">MAGPEGKYGQLIIISRMGSDGKAFLMHNERVMIGRLETCDICMKRPQVIARNLGDNGTQINSRVLRIGEEHVLATGDLITIVGRSLRYERPRDTSVLLAPHRLAQIDVLPNRQPLQPAGGALVTATKLRPRLVRTKPRRTPEAERKFKRWDEHYSGLSRQASGSGQSGGVDGTRPDWRSLASSSSNLLAESPPSMLYRSCVSQTLDGDVDDVFGDRPGGDPPAASGAALNTPPSAKLAGEGASVVRDEVRRIMDEISQMAQAPTASPPLAPLRRQLSASRRRSRPLEAQLPAPPDAAQDAHGRREETSAERKQRTPAHFFASLPRAPNAQKAQKGALIRQSSPLKRTLSCSSRPQPTQPILVPLPQPTLDPGEESEEVPTEPEPETEEDEGEDEDEVVLSPESSKHPAPLLALQTPPPRQRRVLADSRPGPRKSVRFGPALSPEVYEENAPPSTPLRRGTPLQPARRTAGILRRSGSESAMQLTPHPAAGRAGLGFGELLQPRQTRRATMNRFLSTLSSLDEGYAPEEGCLAGLFGYEAASEFPGRIGGMVAESLAKAKEEADEPAGVLVPESAGVPVPVPESAAGLVSDQAPQSARRRRSVRLARMDRRVTLDSVKLEPATLDADSPRLVVRTNASRLDYFSPVSTPPRPSRLRPAVCADESPASGAKRRARAERRRTAPVMMDFSASMAAMAAALGEDIPPMPAATQAKEDPQPQPQPQQPGAEHNHNHEPKIQHNAEEDISGSPSSQLPPGGWPLGLADSMYLQLQMNSPVEPAPSAMPLPLAPSRVSSSELLLREQAVLQARIASHSAAPDASSDAAAGGASADVLSEAVTPAVRSRDRRQTTTGIEPLSADEDMAQSTDDLLAHRQRLRRMQERKRRRQTIADIKKRRSSWLGWVPAQTPPRSPATLPLPATAQPPLLSPPRSRALASKSAGHAANQPTAAAAAFDFEFEFAAKGGSDDAVPFSSPTTHKSITMYPPPAAKNTPDPRKKRRLTEYVASALGIGSPEPRGLPAKNDDFAYPPRPEPIDANWEHVEREALNGIGNAAPSPAAGEEPVSASQPVELFAVSQPSSIASSSPSIASNKRQPLRRNTAANNSSSSIASSRSASRGARNGGSSSTTTSRSSSSISAIPSLRRGPSSAWTQHRQPPASQPANPPVQRSAAISARISSSANTHAKPVGGATSAVHASAINIASASSASDSNPSPSPRPNPNMKAHASSNIQSDHVGQRSTRDNNIQALQNPPRVSTIGTQRQRQSQLTTPVRRPASKNSIAPLVSPVITRSARKRKAAEGPVMPETTAPSLDSRTRSPASKAASAANAASNSASNASAVSVSALPAAAAKRVHRPSAATPTTCKPKLPPAPRPPKRTKRS</sequence>
<evidence type="ECO:0000313" key="1">
    <source>
        <dbReference type="EMBL" id="KAJ1901011.1"/>
    </source>
</evidence>
<dbReference type="EMBL" id="JANBPG010000049">
    <property type="protein sequence ID" value="KAJ1901011.1"/>
    <property type="molecule type" value="Genomic_DNA"/>
</dbReference>
<name>A0ACC1IUA1_9FUNG</name>
<keyword evidence="2" id="KW-1185">Reference proteome</keyword>
<gene>
    <name evidence="1" type="ORF">LPJ66_001091</name>
</gene>
<proteinExistence type="predicted"/>
<comment type="caution">
    <text evidence="1">The sequence shown here is derived from an EMBL/GenBank/DDBJ whole genome shotgun (WGS) entry which is preliminary data.</text>
</comment>
<accession>A0ACC1IUA1</accession>
<protein>
    <submittedName>
        <fullName evidence="1">Uncharacterized protein</fullName>
    </submittedName>
</protein>
<dbReference type="Proteomes" id="UP001150581">
    <property type="component" value="Unassembled WGS sequence"/>
</dbReference>